<evidence type="ECO:0000256" key="1">
    <source>
        <dbReference type="SAM" id="MobiDB-lite"/>
    </source>
</evidence>
<dbReference type="InterPro" id="IPR002190">
    <property type="entry name" value="MHD_dom"/>
</dbReference>
<dbReference type="GO" id="GO:0005634">
    <property type="term" value="C:nucleus"/>
    <property type="evidence" value="ECO:0007669"/>
    <property type="project" value="TreeGrafter"/>
</dbReference>
<dbReference type="InterPro" id="IPR037445">
    <property type="entry name" value="MAGE"/>
</dbReference>
<dbReference type="GO" id="GO:0006281">
    <property type="term" value="P:DNA repair"/>
    <property type="evidence" value="ECO:0007669"/>
    <property type="project" value="TreeGrafter"/>
</dbReference>
<proteinExistence type="predicted"/>
<feature type="domain" description="MAGE" evidence="2">
    <location>
        <begin position="57"/>
        <end position="252"/>
    </location>
</feature>
<comment type="caution">
    <text evidence="3">The sequence shown here is derived from an EMBL/GenBank/DDBJ whole genome shotgun (WGS) entry which is preliminary data.</text>
</comment>
<dbReference type="InterPro" id="IPR041899">
    <property type="entry name" value="MAGE_WH2"/>
</dbReference>
<name>A0A9W9MVG1_9EURO</name>
<dbReference type="Gene3D" id="1.10.10.1210">
    <property type="entry name" value="MAGE homology domain, winged helix WH2 motif"/>
    <property type="match status" value="1"/>
</dbReference>
<dbReference type="SMART" id="SM01373">
    <property type="entry name" value="MAGE"/>
    <property type="match status" value="1"/>
</dbReference>
<feature type="compositionally biased region" description="Polar residues" evidence="1">
    <location>
        <begin position="10"/>
        <end position="20"/>
    </location>
</feature>
<evidence type="ECO:0000259" key="2">
    <source>
        <dbReference type="SMART" id="SM01373"/>
    </source>
</evidence>
<reference evidence="3" key="2">
    <citation type="journal article" date="2023" name="IMA Fungus">
        <title>Comparative genomic study of the Penicillium genus elucidates a diverse pangenome and 15 lateral gene transfer events.</title>
        <authorList>
            <person name="Petersen C."/>
            <person name="Sorensen T."/>
            <person name="Nielsen M.R."/>
            <person name="Sondergaard T.E."/>
            <person name="Sorensen J.L."/>
            <person name="Fitzpatrick D.A."/>
            <person name="Frisvad J.C."/>
            <person name="Nielsen K.L."/>
        </authorList>
    </citation>
    <scope>NUCLEOTIDE SEQUENCE</scope>
    <source>
        <strain evidence="3">IBT 20477</strain>
    </source>
</reference>
<organism evidence="3 4">
    <name type="scientific">Penicillium cf. viridicatum</name>
    <dbReference type="NCBI Taxonomy" id="2972119"/>
    <lineage>
        <taxon>Eukaryota</taxon>
        <taxon>Fungi</taxon>
        <taxon>Dikarya</taxon>
        <taxon>Ascomycota</taxon>
        <taxon>Pezizomycotina</taxon>
        <taxon>Eurotiomycetes</taxon>
        <taxon>Eurotiomycetidae</taxon>
        <taxon>Eurotiales</taxon>
        <taxon>Aspergillaceae</taxon>
        <taxon>Penicillium</taxon>
    </lineage>
</organism>
<gene>
    <name evidence="3" type="ORF">N7449_002622</name>
</gene>
<feature type="region of interest" description="Disordered" evidence="1">
    <location>
        <begin position="286"/>
        <end position="348"/>
    </location>
</feature>
<protein>
    <recommendedName>
        <fullName evidence="2">MAGE domain-containing protein</fullName>
    </recommendedName>
</protein>
<dbReference type="PANTHER" id="PTHR11736">
    <property type="entry name" value="MELANOMA-ASSOCIATED ANTIGEN MAGE ANTIGEN"/>
    <property type="match status" value="1"/>
</dbReference>
<evidence type="ECO:0000313" key="3">
    <source>
        <dbReference type="EMBL" id="KAJ5208243.1"/>
    </source>
</evidence>
<dbReference type="Gene3D" id="1.10.10.1200">
    <property type="entry name" value="MAGE homology domain, winged helix WH1 motif"/>
    <property type="match status" value="1"/>
</dbReference>
<accession>A0A9W9MVG1</accession>
<feature type="region of interest" description="Disordered" evidence="1">
    <location>
        <begin position="1"/>
        <end position="54"/>
    </location>
</feature>
<sequence length="348" mass="38349">MPSNRKRRSNAASETESTPSARRRRRQSEEPDSSSAPDSDDDGPSAPTSTDSMVKKMVRLAIASEYSRLPIRRNDISAKVLGEQGSRQFKLVFDQAQREMRQRFGMEMTELPAREKVTITQRRAAQKTEKPSSANKSWIVTSTLPLPYRSSDILIPTKAPSLYTESTYTGLYSFIIAVILLNGGSLAEQKLDRYLARTNAEVATPVDRTDKLLQRLCKEGYIIKTREMDGGEEVVEYVLGPRGKIEVGTSGVAGLVRTVYGKDEGDHAGLTQLQREDLEDFEGKLGRSLGVDPVPVRAGGLDGASDVDGNGEGREAPRSSEPRRSSRRGPTQEEGEEEDSGSGEYEEE</sequence>
<reference evidence="3" key="1">
    <citation type="submission" date="2022-11" db="EMBL/GenBank/DDBJ databases">
        <authorList>
            <person name="Petersen C."/>
        </authorList>
    </citation>
    <scope>NUCLEOTIDE SEQUENCE</scope>
    <source>
        <strain evidence="3">IBT 20477</strain>
    </source>
</reference>
<keyword evidence="4" id="KW-1185">Reference proteome</keyword>
<dbReference type="EMBL" id="JAPQKQ010000002">
    <property type="protein sequence ID" value="KAJ5208243.1"/>
    <property type="molecule type" value="Genomic_DNA"/>
</dbReference>
<dbReference type="OrthoDB" id="205198at2759"/>
<dbReference type="PANTHER" id="PTHR11736:SF14">
    <property type="entry name" value="NSE3 HOMOLOG, SMC5-SMC6 COMPLEX COMPONENT"/>
    <property type="match status" value="1"/>
</dbReference>
<dbReference type="AlphaFoldDB" id="A0A9W9MVG1"/>
<feature type="compositionally biased region" description="Acidic residues" evidence="1">
    <location>
        <begin position="333"/>
        <end position="348"/>
    </location>
</feature>
<dbReference type="Proteomes" id="UP001150942">
    <property type="component" value="Unassembled WGS sequence"/>
</dbReference>
<feature type="compositionally biased region" description="Basic and acidic residues" evidence="1">
    <location>
        <begin position="311"/>
        <end position="324"/>
    </location>
</feature>
<dbReference type="Pfam" id="PF01454">
    <property type="entry name" value="MAGE"/>
    <property type="match status" value="1"/>
</dbReference>
<evidence type="ECO:0000313" key="4">
    <source>
        <dbReference type="Proteomes" id="UP001150942"/>
    </source>
</evidence>
<dbReference type="InterPro" id="IPR041898">
    <property type="entry name" value="MAGE_WH1"/>
</dbReference>